<protein>
    <recommendedName>
        <fullName evidence="4">Transmembrane protein</fullName>
    </recommendedName>
</protein>
<reference evidence="3" key="1">
    <citation type="journal article" date="2019" name="MBio">
        <title>Virus Genomes from Deep Sea Sediments Expand the Ocean Megavirome and Support Independent Origins of Viral Gigantism.</title>
        <authorList>
            <person name="Backstrom D."/>
            <person name="Yutin N."/>
            <person name="Jorgensen S.L."/>
            <person name="Dharamshi J."/>
            <person name="Homa F."/>
            <person name="Zaremba-Niedwiedzka K."/>
            <person name="Spang A."/>
            <person name="Wolf Y.I."/>
            <person name="Koonin E.V."/>
            <person name="Ettema T.J."/>
        </authorList>
    </citation>
    <scope>NUCLEOTIDE SEQUENCE</scope>
</reference>
<keyword evidence="2" id="KW-1133">Transmembrane helix</keyword>
<evidence type="ECO:0008006" key="4">
    <source>
        <dbReference type="Google" id="ProtNLM"/>
    </source>
</evidence>
<accession>A0A481ZGU7</accession>
<gene>
    <name evidence="3" type="ORF">LCPAC406_03340</name>
</gene>
<feature type="region of interest" description="Disordered" evidence="1">
    <location>
        <begin position="260"/>
        <end position="283"/>
    </location>
</feature>
<keyword evidence="2" id="KW-0812">Transmembrane</keyword>
<proteinExistence type="predicted"/>
<keyword evidence="2" id="KW-0472">Membrane</keyword>
<organism evidence="3">
    <name type="scientific">Pithovirus LCPAC406</name>
    <dbReference type="NCBI Taxonomy" id="2506599"/>
    <lineage>
        <taxon>Viruses</taxon>
        <taxon>Pithoviruses</taxon>
    </lineage>
</organism>
<feature type="transmembrane region" description="Helical" evidence="2">
    <location>
        <begin position="217"/>
        <end position="241"/>
    </location>
</feature>
<evidence type="ECO:0000256" key="1">
    <source>
        <dbReference type="SAM" id="MobiDB-lite"/>
    </source>
</evidence>
<sequence>MNVIYYDNKRNNAGILFIVGRAGIIFLIIAVGCLIGWVLSSKIDRNFNQGNCYVNSSSLERESLGCRCTCPYEVKDVCDDEKSLIVNNESAPIHLMMTMQACSDLSCGSCCKDKSCNIRHDGYRAVWNVVMIEKIDQDNCPELFRGSLQSGKECHNTFKRANGESFQSLSRDAERGAEKERQKHKVGNTYTCYYNKNNCHDGNSRQEFRWILRNTKAMYISMLFFFSMTGLCTIILLYIYYCVPFIEKTSRAIHNAKFIPEKPKDPEGMMPKDAPPEFGDDPPEYKRLNSTKELFEVSKNV</sequence>
<feature type="transmembrane region" description="Helical" evidence="2">
    <location>
        <begin position="15"/>
        <end position="39"/>
    </location>
</feature>
<evidence type="ECO:0000313" key="3">
    <source>
        <dbReference type="EMBL" id="QBK94020.1"/>
    </source>
</evidence>
<name>A0A481ZGU7_9VIRU</name>
<dbReference type="EMBL" id="MK500610">
    <property type="protein sequence ID" value="QBK94020.1"/>
    <property type="molecule type" value="Genomic_DNA"/>
</dbReference>
<evidence type="ECO:0000256" key="2">
    <source>
        <dbReference type="SAM" id="Phobius"/>
    </source>
</evidence>